<comment type="caution">
    <text evidence="2">The sequence shown here is derived from an EMBL/GenBank/DDBJ whole genome shotgun (WGS) entry which is preliminary data.</text>
</comment>
<dbReference type="InterPro" id="IPR018911">
    <property type="entry name" value="Gmad2_Ig-like_dom"/>
</dbReference>
<organism evidence="2 3">
    <name type="scientific">Candidatus Jorgensenbacteria bacterium GW2011_GWA1_48_11</name>
    <dbReference type="NCBI Taxonomy" id="1618660"/>
    <lineage>
        <taxon>Bacteria</taxon>
        <taxon>Candidatus Joergenseniibacteriota</taxon>
    </lineage>
</organism>
<dbReference type="Pfam" id="PF10646">
    <property type="entry name" value="Germane"/>
    <property type="match status" value="1"/>
</dbReference>
<feature type="domain" description="GerMN" evidence="1">
    <location>
        <begin position="175"/>
        <end position="266"/>
    </location>
</feature>
<proteinExistence type="predicted"/>
<protein>
    <recommendedName>
        <fullName evidence="1">GerMN domain-containing protein</fullName>
    </recommendedName>
</protein>
<dbReference type="EMBL" id="LCPF01000001">
    <property type="protein sequence ID" value="KKU91796.1"/>
    <property type="molecule type" value="Genomic_DNA"/>
</dbReference>
<dbReference type="Pfam" id="PF10648">
    <property type="entry name" value="Gmad2"/>
    <property type="match status" value="1"/>
</dbReference>
<dbReference type="Proteomes" id="UP000034956">
    <property type="component" value="Unassembled WGS sequence"/>
</dbReference>
<dbReference type="SMART" id="SM00909">
    <property type="entry name" value="Germane"/>
    <property type="match status" value="1"/>
</dbReference>
<accession>A0A0G1UCC5</accession>
<dbReference type="AlphaFoldDB" id="A0A0G1UCC5"/>
<gene>
    <name evidence="2" type="ORF">UY23_C0001G0402</name>
</gene>
<evidence type="ECO:0000313" key="3">
    <source>
        <dbReference type="Proteomes" id="UP000034956"/>
    </source>
</evidence>
<dbReference type="InterPro" id="IPR019606">
    <property type="entry name" value="GerMN"/>
</dbReference>
<evidence type="ECO:0000259" key="1">
    <source>
        <dbReference type="SMART" id="SM00909"/>
    </source>
</evidence>
<evidence type="ECO:0000313" key="2">
    <source>
        <dbReference type="EMBL" id="KKU91796.1"/>
    </source>
</evidence>
<name>A0A0G1UCC5_9BACT</name>
<sequence length="267" mass="29255">MLYKKTAIAAFSLLVVLALALILVFNLREKTSAEVTVSVTPNQIIESPLAVSGEARGYWFFEASFPAKVFDGNGRELGVGIMQAKSDWMTENFVPFSGTIEFQPPVTATGKLVIQKDNSSGLPENDKQIEIPIRFNKTESQTIQAFFNNSRLDPEFSCNRVFSVTRTIPKTQSVGQAALNELLNGPTQAEKDNGFFTSFNPGVRLQSLVITGGLAKADFDEALEWAVGGSCRVSAIRAQITETLKQFPTVRDVIISINGRTEDILQP</sequence>
<reference evidence="2 3" key="1">
    <citation type="journal article" date="2015" name="Nature">
        <title>rRNA introns, odd ribosomes, and small enigmatic genomes across a large radiation of phyla.</title>
        <authorList>
            <person name="Brown C.T."/>
            <person name="Hug L.A."/>
            <person name="Thomas B.C."/>
            <person name="Sharon I."/>
            <person name="Castelle C.J."/>
            <person name="Singh A."/>
            <person name="Wilkins M.J."/>
            <person name="Williams K.H."/>
            <person name="Banfield J.F."/>
        </authorList>
    </citation>
    <scope>NUCLEOTIDE SEQUENCE [LARGE SCALE GENOMIC DNA]</scope>
</reference>